<protein>
    <submittedName>
        <fullName evidence="2">Uncharacterized protein</fullName>
    </submittedName>
</protein>
<keyword evidence="1" id="KW-0472">Membrane</keyword>
<sequence length="67" mass="7843">MQIPLLKPAITQYQSFTDHTIFTANLQNLLASWMPKTHHHLLLLLLLLLVKWPIFLDLLYMIGMSQN</sequence>
<feature type="transmembrane region" description="Helical" evidence="1">
    <location>
        <begin position="41"/>
        <end position="62"/>
    </location>
</feature>
<keyword evidence="3" id="KW-1185">Reference proteome</keyword>
<dbReference type="EMBL" id="JRKL02002591">
    <property type="protein sequence ID" value="KAF3958305.1"/>
    <property type="molecule type" value="Genomic_DNA"/>
</dbReference>
<evidence type="ECO:0000313" key="3">
    <source>
        <dbReference type="Proteomes" id="UP000737018"/>
    </source>
</evidence>
<comment type="caution">
    <text evidence="2">The sequence shown here is derived from an EMBL/GenBank/DDBJ whole genome shotgun (WGS) entry which is preliminary data.</text>
</comment>
<evidence type="ECO:0000313" key="2">
    <source>
        <dbReference type="EMBL" id="KAF3958305.1"/>
    </source>
</evidence>
<keyword evidence="1" id="KW-1133">Transmembrane helix</keyword>
<gene>
    <name evidence="2" type="ORF">CMV_016773</name>
</gene>
<keyword evidence="1" id="KW-0812">Transmembrane</keyword>
<dbReference type="Proteomes" id="UP000737018">
    <property type="component" value="Unassembled WGS sequence"/>
</dbReference>
<reference evidence="2" key="1">
    <citation type="submission" date="2020-03" db="EMBL/GenBank/DDBJ databases">
        <title>Castanea mollissima Vanexum genome sequencing.</title>
        <authorList>
            <person name="Staton M."/>
        </authorList>
    </citation>
    <scope>NUCLEOTIDE SEQUENCE</scope>
    <source>
        <tissue evidence="2">Leaf</tissue>
    </source>
</reference>
<dbReference type="AlphaFoldDB" id="A0A8J4QTC7"/>
<proteinExistence type="predicted"/>
<organism evidence="2 3">
    <name type="scientific">Castanea mollissima</name>
    <name type="common">Chinese chestnut</name>
    <dbReference type="NCBI Taxonomy" id="60419"/>
    <lineage>
        <taxon>Eukaryota</taxon>
        <taxon>Viridiplantae</taxon>
        <taxon>Streptophyta</taxon>
        <taxon>Embryophyta</taxon>
        <taxon>Tracheophyta</taxon>
        <taxon>Spermatophyta</taxon>
        <taxon>Magnoliopsida</taxon>
        <taxon>eudicotyledons</taxon>
        <taxon>Gunneridae</taxon>
        <taxon>Pentapetalae</taxon>
        <taxon>rosids</taxon>
        <taxon>fabids</taxon>
        <taxon>Fagales</taxon>
        <taxon>Fagaceae</taxon>
        <taxon>Castanea</taxon>
    </lineage>
</organism>
<accession>A0A8J4QTC7</accession>
<name>A0A8J4QTC7_9ROSI</name>
<evidence type="ECO:0000256" key="1">
    <source>
        <dbReference type="SAM" id="Phobius"/>
    </source>
</evidence>